<accession>A0A1I5KCT5</accession>
<reference evidence="1 2" key="1">
    <citation type="submission" date="2016-10" db="EMBL/GenBank/DDBJ databases">
        <authorList>
            <person name="de Groot N.N."/>
        </authorList>
    </citation>
    <scope>NUCLEOTIDE SEQUENCE [LARGE SCALE GENOMIC DNA]</scope>
    <source>
        <strain evidence="1 2">CGMCC 1.9157</strain>
    </source>
</reference>
<proteinExistence type="predicted"/>
<name>A0A1I5KCT5_9HYPH</name>
<evidence type="ECO:0000313" key="1">
    <source>
        <dbReference type="EMBL" id="SFO82416.1"/>
    </source>
</evidence>
<organism evidence="1 2">
    <name type="scientific">Cohaesibacter marisflavi</name>
    <dbReference type="NCBI Taxonomy" id="655353"/>
    <lineage>
        <taxon>Bacteria</taxon>
        <taxon>Pseudomonadati</taxon>
        <taxon>Pseudomonadota</taxon>
        <taxon>Alphaproteobacteria</taxon>
        <taxon>Hyphomicrobiales</taxon>
        <taxon>Cohaesibacteraceae</taxon>
    </lineage>
</organism>
<dbReference type="STRING" id="655353.SAMN04488056_113123"/>
<gene>
    <name evidence="1" type="ORF">SAMN04488056_113123</name>
</gene>
<sequence length="39" mass="4579">MLFFFQAAFLQMQIGLPIDNNRKSVKSYDVFVKIIILET</sequence>
<protein>
    <submittedName>
        <fullName evidence="1">Uncharacterized protein</fullName>
    </submittedName>
</protein>
<keyword evidence="2" id="KW-1185">Reference proteome</keyword>
<dbReference type="EMBL" id="FOVR01000013">
    <property type="protein sequence ID" value="SFO82416.1"/>
    <property type="molecule type" value="Genomic_DNA"/>
</dbReference>
<dbReference type="Proteomes" id="UP000199236">
    <property type="component" value="Unassembled WGS sequence"/>
</dbReference>
<dbReference type="AlphaFoldDB" id="A0A1I5KCT5"/>
<evidence type="ECO:0000313" key="2">
    <source>
        <dbReference type="Proteomes" id="UP000199236"/>
    </source>
</evidence>